<comment type="caution">
    <text evidence="1">The sequence shown here is derived from an EMBL/GenBank/DDBJ whole genome shotgun (WGS) entry which is preliminary data.</text>
</comment>
<organism evidence="1 2">
    <name type="scientific">Trifolium pratense</name>
    <name type="common">Red clover</name>
    <dbReference type="NCBI Taxonomy" id="57577"/>
    <lineage>
        <taxon>Eukaryota</taxon>
        <taxon>Viridiplantae</taxon>
        <taxon>Streptophyta</taxon>
        <taxon>Embryophyta</taxon>
        <taxon>Tracheophyta</taxon>
        <taxon>Spermatophyta</taxon>
        <taxon>Magnoliopsida</taxon>
        <taxon>eudicotyledons</taxon>
        <taxon>Gunneridae</taxon>
        <taxon>Pentapetalae</taxon>
        <taxon>rosids</taxon>
        <taxon>fabids</taxon>
        <taxon>Fabales</taxon>
        <taxon>Fabaceae</taxon>
        <taxon>Papilionoideae</taxon>
        <taxon>50 kb inversion clade</taxon>
        <taxon>NPAAA clade</taxon>
        <taxon>Hologalegina</taxon>
        <taxon>IRL clade</taxon>
        <taxon>Trifolieae</taxon>
        <taxon>Trifolium</taxon>
    </lineage>
</organism>
<feature type="non-terminal residue" evidence="1">
    <location>
        <position position="1"/>
    </location>
</feature>
<evidence type="ECO:0000313" key="1">
    <source>
        <dbReference type="EMBL" id="PNX70922.1"/>
    </source>
</evidence>
<protein>
    <submittedName>
        <fullName evidence="1">Uncharacterized protein</fullName>
    </submittedName>
</protein>
<proteinExistence type="predicted"/>
<accession>A0A2K3KXB9</accession>
<gene>
    <name evidence="1" type="ORF">L195_g057878</name>
</gene>
<name>A0A2K3KXB9_TRIPR</name>
<dbReference type="EMBL" id="ASHM01117111">
    <property type="protein sequence ID" value="PNX70922.1"/>
    <property type="molecule type" value="Genomic_DNA"/>
</dbReference>
<reference evidence="1 2" key="1">
    <citation type="journal article" date="2014" name="Am. J. Bot.">
        <title>Genome assembly and annotation for red clover (Trifolium pratense; Fabaceae).</title>
        <authorList>
            <person name="Istvanek J."/>
            <person name="Jaros M."/>
            <person name="Krenek A."/>
            <person name="Repkova J."/>
        </authorList>
    </citation>
    <scope>NUCLEOTIDE SEQUENCE [LARGE SCALE GENOMIC DNA]</scope>
    <source>
        <strain evidence="2">cv. Tatra</strain>
        <tissue evidence="1">Young leaves</tissue>
    </source>
</reference>
<sequence length="44" mass="5127">DYSSIPRNCDQEEVGTRTDLRTRLGGPMDRILVVKKEEDRHRLA</sequence>
<dbReference type="Proteomes" id="UP000236291">
    <property type="component" value="Unassembled WGS sequence"/>
</dbReference>
<evidence type="ECO:0000313" key="2">
    <source>
        <dbReference type="Proteomes" id="UP000236291"/>
    </source>
</evidence>
<dbReference type="AlphaFoldDB" id="A0A2K3KXB9"/>
<reference evidence="1 2" key="2">
    <citation type="journal article" date="2017" name="Front. Plant Sci.">
        <title>Gene Classification and Mining of Molecular Markers Useful in Red Clover (Trifolium pratense) Breeding.</title>
        <authorList>
            <person name="Istvanek J."/>
            <person name="Dluhosova J."/>
            <person name="Dluhos P."/>
            <person name="Patkova L."/>
            <person name="Nedelnik J."/>
            <person name="Repkova J."/>
        </authorList>
    </citation>
    <scope>NUCLEOTIDE SEQUENCE [LARGE SCALE GENOMIC DNA]</scope>
    <source>
        <strain evidence="2">cv. Tatra</strain>
        <tissue evidence="1">Young leaves</tissue>
    </source>
</reference>